<evidence type="ECO:0000313" key="2">
    <source>
        <dbReference type="EMBL" id="KIJ43119.1"/>
    </source>
</evidence>
<feature type="region of interest" description="Disordered" evidence="1">
    <location>
        <begin position="1"/>
        <end position="96"/>
    </location>
</feature>
<gene>
    <name evidence="2" type="ORF">M422DRAFT_253622</name>
</gene>
<dbReference type="HOGENOM" id="CLU_519882_0_0_1"/>
<accession>A0A0C9V7W6</accession>
<feature type="compositionally biased region" description="Low complexity" evidence="1">
    <location>
        <begin position="501"/>
        <end position="512"/>
    </location>
</feature>
<protein>
    <submittedName>
        <fullName evidence="2">Uncharacterized protein</fullName>
    </submittedName>
</protein>
<proteinExistence type="predicted"/>
<sequence>MNPTISTPHPAQSQSYADAVAGSAPIPSSPTRSISPMDYIDSDDQSPMEDVMAPTDESQVRNNLPTHPTNSNKRRAKEDLPVPEPHAKTSLPNFKKKKISTNLGTAGGQSSAHIPIAESTANDTWPTIADANNTNACSKQAVNTQGTGAQPPNASTDSTGPSAQQDPIPPPLLNIPNALSETLMDFPDNGPKIHGLEASKLYAHTHLESRTIFQSHPGEKMVFYPPGKEPSNPTPLVLGVRQFLQELFPHNRLGTLIIGTPRIVKLDDEHDFKAPFSIFVGNLTLQEKQLLLSRPVWVTPSLTLFAQEFLPPPSSFVMTLRGFTVPPEAAYEENVRAVVHDKIKLSAAFSGFIRKFHDNIPPPPNADDNVSTHVVNYVLNSVNIKLLKIIENGLDVALFNIYIHPPSKVLKHHAKWLAMLRGNVYTMTEGAGSPLKVPYNCSICCGEDHPTGLCALTKLPGWIDRSQAATTNDAEDDDLTMTIKAGSSRGGRGRNRGAYQNSNGCSRNSRNSKGQRGRLNNHHF</sequence>
<dbReference type="EMBL" id="KN837125">
    <property type="protein sequence ID" value="KIJ43119.1"/>
    <property type="molecule type" value="Genomic_DNA"/>
</dbReference>
<dbReference type="OrthoDB" id="2664977at2759"/>
<feature type="region of interest" description="Disordered" evidence="1">
    <location>
        <begin position="143"/>
        <end position="174"/>
    </location>
</feature>
<name>A0A0C9V7W6_SPHS4</name>
<feature type="compositionally biased region" description="Polar residues" evidence="1">
    <location>
        <begin position="143"/>
        <end position="165"/>
    </location>
</feature>
<reference evidence="2 3" key="1">
    <citation type="submission" date="2014-06" db="EMBL/GenBank/DDBJ databases">
        <title>Evolutionary Origins and Diversification of the Mycorrhizal Mutualists.</title>
        <authorList>
            <consortium name="DOE Joint Genome Institute"/>
            <consortium name="Mycorrhizal Genomics Consortium"/>
            <person name="Kohler A."/>
            <person name="Kuo A."/>
            <person name="Nagy L.G."/>
            <person name="Floudas D."/>
            <person name="Copeland A."/>
            <person name="Barry K.W."/>
            <person name="Cichocki N."/>
            <person name="Veneault-Fourrey C."/>
            <person name="LaButti K."/>
            <person name="Lindquist E.A."/>
            <person name="Lipzen A."/>
            <person name="Lundell T."/>
            <person name="Morin E."/>
            <person name="Murat C."/>
            <person name="Riley R."/>
            <person name="Ohm R."/>
            <person name="Sun H."/>
            <person name="Tunlid A."/>
            <person name="Henrissat B."/>
            <person name="Grigoriev I.V."/>
            <person name="Hibbett D.S."/>
            <person name="Martin F."/>
        </authorList>
    </citation>
    <scope>NUCLEOTIDE SEQUENCE [LARGE SCALE GENOMIC DNA]</scope>
    <source>
        <strain evidence="2 3">SS14</strain>
    </source>
</reference>
<dbReference type="AlphaFoldDB" id="A0A0C9V7W6"/>
<feature type="compositionally biased region" description="Polar residues" evidence="1">
    <location>
        <begin position="1"/>
        <end position="16"/>
    </location>
</feature>
<evidence type="ECO:0000256" key="1">
    <source>
        <dbReference type="SAM" id="MobiDB-lite"/>
    </source>
</evidence>
<evidence type="ECO:0000313" key="3">
    <source>
        <dbReference type="Proteomes" id="UP000054279"/>
    </source>
</evidence>
<organism evidence="2 3">
    <name type="scientific">Sphaerobolus stellatus (strain SS14)</name>
    <dbReference type="NCBI Taxonomy" id="990650"/>
    <lineage>
        <taxon>Eukaryota</taxon>
        <taxon>Fungi</taxon>
        <taxon>Dikarya</taxon>
        <taxon>Basidiomycota</taxon>
        <taxon>Agaricomycotina</taxon>
        <taxon>Agaricomycetes</taxon>
        <taxon>Phallomycetidae</taxon>
        <taxon>Geastrales</taxon>
        <taxon>Sphaerobolaceae</taxon>
        <taxon>Sphaerobolus</taxon>
    </lineage>
</organism>
<keyword evidence="3" id="KW-1185">Reference proteome</keyword>
<feature type="region of interest" description="Disordered" evidence="1">
    <location>
        <begin position="473"/>
        <end position="524"/>
    </location>
</feature>
<feature type="compositionally biased region" description="Low complexity" evidence="1">
    <location>
        <begin position="23"/>
        <end position="36"/>
    </location>
</feature>
<feature type="compositionally biased region" description="Polar residues" evidence="1">
    <location>
        <begin position="56"/>
        <end position="71"/>
    </location>
</feature>
<dbReference type="Proteomes" id="UP000054279">
    <property type="component" value="Unassembled WGS sequence"/>
</dbReference>
<feature type="compositionally biased region" description="Basic residues" evidence="1">
    <location>
        <begin position="513"/>
        <end position="524"/>
    </location>
</feature>